<name>A0AAD0VM36_9BACT</name>
<feature type="domain" description="4Fe-4S ferredoxin-type" evidence="9">
    <location>
        <begin position="263"/>
        <end position="292"/>
    </location>
</feature>
<dbReference type="EMBL" id="PDKD01000005">
    <property type="protein sequence ID" value="RXJ92120.1"/>
    <property type="molecule type" value="Genomic_DNA"/>
</dbReference>
<dbReference type="KEGG" id="atp:ATR_0933"/>
<keyword evidence="2" id="KW-0004">4Fe-4S</keyword>
<feature type="transmembrane region" description="Helical" evidence="8">
    <location>
        <begin position="86"/>
        <end position="106"/>
    </location>
</feature>
<dbReference type="PANTHER" id="PTHR30176:SF3">
    <property type="entry name" value="FERREDOXIN-TYPE PROTEIN NAPH"/>
    <property type="match status" value="1"/>
</dbReference>
<keyword evidence="1" id="KW-0813">Transport</keyword>
<sequence length="297" mass="34265">MNKYNTRATIEDTGFFDTFITTTKDGKKKLGIRFYRWLVVIFVHLLFILSYSIDLQMLEGDLSGSRFLGFHLTDPFMALQVFVSTYHIPVNLLIGTLTIVIVYLLIGGRAYCSWVCPYTILGEISEKLHRYLKKKKIIKSYKFNPKIKYIFWGIFLFLSFFSGYLVFEIINVVGIFSRALIYGWSIAFVFVIAVFLVDTFFSQRFWCRYVCPVGTTYGFIGWASTTKIVWDDSCDHCRVCANVCLVPHVLDITKVNANKENKKEQTVISGDCTLCGRCVEVCHNDSLKFETKLKKII</sequence>
<evidence type="ECO:0000259" key="9">
    <source>
        <dbReference type="PROSITE" id="PS51379"/>
    </source>
</evidence>
<keyword evidence="3" id="KW-0479">Metal-binding</keyword>
<dbReference type="PROSITE" id="PS51379">
    <property type="entry name" value="4FE4S_FER_2"/>
    <property type="match status" value="1"/>
</dbReference>
<protein>
    <submittedName>
        <fullName evidence="11">Ferredoxin</fullName>
    </submittedName>
    <submittedName>
        <fullName evidence="10">Menaquinol dehydrogenase NosGH, membrane component NosH</fullName>
        <ecNumber evidence="10">1.7.99.4</ecNumber>
    </submittedName>
</protein>
<dbReference type="Proteomes" id="UP000254504">
    <property type="component" value="Chromosome"/>
</dbReference>
<feature type="transmembrane region" description="Helical" evidence="8">
    <location>
        <begin position="179"/>
        <end position="201"/>
    </location>
</feature>
<evidence type="ECO:0000256" key="5">
    <source>
        <dbReference type="ARBA" id="ARBA00022982"/>
    </source>
</evidence>
<evidence type="ECO:0000313" key="13">
    <source>
        <dbReference type="Proteomes" id="UP000289132"/>
    </source>
</evidence>
<dbReference type="InterPro" id="IPR011886">
    <property type="entry name" value="NapH_MauN"/>
</dbReference>
<dbReference type="GO" id="GO:0005886">
    <property type="term" value="C:plasma membrane"/>
    <property type="evidence" value="ECO:0007669"/>
    <property type="project" value="TreeGrafter"/>
</dbReference>
<dbReference type="GO" id="GO:0046872">
    <property type="term" value="F:metal ion binding"/>
    <property type="evidence" value="ECO:0007669"/>
    <property type="project" value="UniProtKB-KW"/>
</dbReference>
<dbReference type="InterPro" id="IPR051684">
    <property type="entry name" value="Electron_Trans/Redox"/>
</dbReference>
<keyword evidence="8" id="KW-0472">Membrane</keyword>
<dbReference type="NCBIfam" id="TIGR02163">
    <property type="entry name" value="napH"/>
    <property type="match status" value="1"/>
</dbReference>
<dbReference type="AlphaFoldDB" id="A0AAD0VM36"/>
<feature type="transmembrane region" description="Helical" evidence="8">
    <location>
        <begin position="34"/>
        <end position="53"/>
    </location>
</feature>
<dbReference type="RefSeq" id="WP_115428310.1">
    <property type="nucleotide sequence ID" value="NZ_CP031367.1"/>
</dbReference>
<dbReference type="SUPFAM" id="SSF54862">
    <property type="entry name" value="4Fe-4S ferredoxins"/>
    <property type="match status" value="1"/>
</dbReference>
<evidence type="ECO:0000256" key="8">
    <source>
        <dbReference type="SAM" id="Phobius"/>
    </source>
</evidence>
<keyword evidence="4" id="KW-0677">Repeat</keyword>
<keyword evidence="7" id="KW-0411">Iron-sulfur</keyword>
<keyword evidence="13" id="KW-1185">Reference proteome</keyword>
<reference evidence="10 12" key="2">
    <citation type="submission" date="2018-07" db="EMBL/GenBank/DDBJ databases">
        <title>Complete genome of the Arcobacter trophiarum type strain LMG 25534.</title>
        <authorList>
            <person name="Miller W.G."/>
            <person name="Yee E."/>
        </authorList>
    </citation>
    <scope>NUCLEOTIDE SEQUENCE [LARGE SCALE GENOMIC DNA]</scope>
    <source>
        <strain evidence="10 12">LMG 25534</strain>
    </source>
</reference>
<keyword evidence="8" id="KW-0812">Transmembrane</keyword>
<feature type="transmembrane region" description="Helical" evidence="8">
    <location>
        <begin position="149"/>
        <end position="167"/>
    </location>
</feature>
<evidence type="ECO:0000256" key="4">
    <source>
        <dbReference type="ARBA" id="ARBA00022737"/>
    </source>
</evidence>
<evidence type="ECO:0000256" key="7">
    <source>
        <dbReference type="ARBA" id="ARBA00023014"/>
    </source>
</evidence>
<dbReference type="GO" id="GO:0016491">
    <property type="term" value="F:oxidoreductase activity"/>
    <property type="evidence" value="ECO:0007669"/>
    <property type="project" value="UniProtKB-KW"/>
</dbReference>
<dbReference type="Gene3D" id="3.30.70.20">
    <property type="match status" value="1"/>
</dbReference>
<evidence type="ECO:0000256" key="6">
    <source>
        <dbReference type="ARBA" id="ARBA00023004"/>
    </source>
</evidence>
<dbReference type="Proteomes" id="UP000289132">
    <property type="component" value="Unassembled WGS sequence"/>
</dbReference>
<keyword evidence="6" id="KW-0408">Iron</keyword>
<reference evidence="11 13" key="1">
    <citation type="submission" date="2017-10" db="EMBL/GenBank/DDBJ databases">
        <title>Genomics of the genus Arcobacter.</title>
        <authorList>
            <person name="Perez-Cataluna A."/>
            <person name="Figueras M.J."/>
        </authorList>
    </citation>
    <scope>NUCLEOTIDE SEQUENCE [LARGE SCALE GENOMIC DNA]</scope>
    <source>
        <strain evidence="11 13">LMG 25534</strain>
    </source>
</reference>
<dbReference type="PANTHER" id="PTHR30176">
    <property type="entry name" value="FERREDOXIN-TYPE PROTEIN NAPH"/>
    <property type="match status" value="1"/>
</dbReference>
<evidence type="ECO:0000256" key="1">
    <source>
        <dbReference type="ARBA" id="ARBA00022448"/>
    </source>
</evidence>
<evidence type="ECO:0000313" key="12">
    <source>
        <dbReference type="Proteomes" id="UP000254504"/>
    </source>
</evidence>
<dbReference type="Pfam" id="PF12838">
    <property type="entry name" value="Fer4_7"/>
    <property type="match status" value="1"/>
</dbReference>
<evidence type="ECO:0000313" key="11">
    <source>
        <dbReference type="EMBL" id="RXJ92120.1"/>
    </source>
</evidence>
<dbReference type="InterPro" id="IPR017896">
    <property type="entry name" value="4Fe4S_Fe-S-bd"/>
</dbReference>
<accession>A0AAD0VM36</accession>
<keyword evidence="8" id="KW-1133">Transmembrane helix</keyword>
<evidence type="ECO:0000256" key="3">
    <source>
        <dbReference type="ARBA" id="ARBA00022723"/>
    </source>
</evidence>
<dbReference type="Pfam" id="PF12801">
    <property type="entry name" value="Fer4_5"/>
    <property type="match status" value="2"/>
</dbReference>
<keyword evidence="10" id="KW-0560">Oxidoreductase</keyword>
<dbReference type="GO" id="GO:0051539">
    <property type="term" value="F:4 iron, 4 sulfur cluster binding"/>
    <property type="evidence" value="ECO:0007669"/>
    <property type="project" value="UniProtKB-KW"/>
</dbReference>
<organism evidence="10 12">
    <name type="scientific">Aliarcobacter trophiarum LMG 25534</name>
    <dbReference type="NCBI Taxonomy" id="1032241"/>
    <lineage>
        <taxon>Bacteria</taxon>
        <taxon>Pseudomonadati</taxon>
        <taxon>Campylobacterota</taxon>
        <taxon>Epsilonproteobacteria</taxon>
        <taxon>Campylobacterales</taxon>
        <taxon>Arcobacteraceae</taxon>
        <taxon>Aliarcobacter</taxon>
    </lineage>
</organism>
<dbReference type="EC" id="1.7.99.4" evidence="10"/>
<gene>
    <name evidence="10" type="primary">nosH</name>
    <name evidence="10" type="ORF">ATR_0933</name>
    <name evidence="11" type="ORF">CRU87_04575</name>
</gene>
<evidence type="ECO:0000256" key="2">
    <source>
        <dbReference type="ARBA" id="ARBA00022485"/>
    </source>
</evidence>
<evidence type="ECO:0000313" key="10">
    <source>
        <dbReference type="EMBL" id="AXK48799.1"/>
    </source>
</evidence>
<keyword evidence="5" id="KW-0249">Electron transport</keyword>
<proteinExistence type="predicted"/>
<dbReference type="EMBL" id="CP031367">
    <property type="protein sequence ID" value="AXK48799.1"/>
    <property type="molecule type" value="Genomic_DNA"/>
</dbReference>